<dbReference type="EMBL" id="JACDTQ010000214">
    <property type="protein sequence ID" value="KAF5928796.1"/>
    <property type="molecule type" value="Genomic_DNA"/>
</dbReference>
<feature type="compositionally biased region" description="Basic and acidic residues" evidence="2">
    <location>
        <begin position="45"/>
        <end position="61"/>
    </location>
</feature>
<accession>A0A7J7FM67</accession>
<reference evidence="3 4" key="1">
    <citation type="journal article" date="2020" name="Mol. Biol. Evol.">
        <title>Interspecific Gene Flow and the Evolution of Specialization in Black and White Rhinoceros.</title>
        <authorList>
            <person name="Moodley Y."/>
            <person name="Westbury M.V."/>
            <person name="Russo I.M."/>
            <person name="Gopalakrishnan S."/>
            <person name="Rakotoarivelo A."/>
            <person name="Olsen R.A."/>
            <person name="Prost S."/>
            <person name="Tunstall T."/>
            <person name="Ryder O.A."/>
            <person name="Dalen L."/>
            <person name="Bruford M.W."/>
        </authorList>
    </citation>
    <scope>NUCLEOTIDE SEQUENCE [LARGE SCALE GENOMIC DNA]</scope>
    <source>
        <strain evidence="3">SBR-YM</strain>
        <tissue evidence="3">Skin</tissue>
    </source>
</reference>
<dbReference type="Pfam" id="PF15708">
    <property type="entry name" value="PRR20"/>
    <property type="match status" value="1"/>
</dbReference>
<comment type="similarity">
    <text evidence="1">Belongs to the PRR20 family.</text>
</comment>
<dbReference type="AlphaFoldDB" id="A0A7J7FM67"/>
<gene>
    <name evidence="3" type="ORF">HPG69_009308</name>
</gene>
<comment type="caution">
    <text evidence="3">The sequence shown here is derived from an EMBL/GenBank/DDBJ whole genome shotgun (WGS) entry which is preliminary data.</text>
</comment>
<name>A0A7J7FM67_DICBM</name>
<feature type="region of interest" description="Disordered" evidence="2">
    <location>
        <begin position="34"/>
        <end position="139"/>
    </location>
</feature>
<dbReference type="InterPro" id="IPR031439">
    <property type="entry name" value="PRR20"/>
</dbReference>
<evidence type="ECO:0000313" key="4">
    <source>
        <dbReference type="Proteomes" id="UP000551758"/>
    </source>
</evidence>
<dbReference type="PANTHER" id="PTHR38819">
    <property type="entry name" value="PROLINE-RICH PROTEIN 20A-RELATED"/>
    <property type="match status" value="1"/>
</dbReference>
<protein>
    <submittedName>
        <fullName evidence="3">Uncharacterized protein</fullName>
    </submittedName>
</protein>
<evidence type="ECO:0000313" key="3">
    <source>
        <dbReference type="EMBL" id="KAF5928796.1"/>
    </source>
</evidence>
<keyword evidence="4" id="KW-1185">Reference proteome</keyword>
<dbReference type="PANTHER" id="PTHR38819:SF1">
    <property type="entry name" value="PROLINE-RICH PROTEIN 20G"/>
    <property type="match status" value="1"/>
</dbReference>
<evidence type="ECO:0000256" key="2">
    <source>
        <dbReference type="SAM" id="MobiDB-lite"/>
    </source>
</evidence>
<evidence type="ECO:0000256" key="1">
    <source>
        <dbReference type="ARBA" id="ARBA00005946"/>
    </source>
</evidence>
<proteinExistence type="inferred from homology"/>
<organism evidence="3 4">
    <name type="scientific">Diceros bicornis minor</name>
    <name type="common">South-central black rhinoceros</name>
    <dbReference type="NCBI Taxonomy" id="77932"/>
    <lineage>
        <taxon>Eukaryota</taxon>
        <taxon>Metazoa</taxon>
        <taxon>Chordata</taxon>
        <taxon>Craniata</taxon>
        <taxon>Vertebrata</taxon>
        <taxon>Euteleostomi</taxon>
        <taxon>Mammalia</taxon>
        <taxon>Eutheria</taxon>
        <taxon>Laurasiatheria</taxon>
        <taxon>Perissodactyla</taxon>
        <taxon>Rhinocerotidae</taxon>
        <taxon>Diceros</taxon>
    </lineage>
</organism>
<dbReference type="Proteomes" id="UP000551758">
    <property type="component" value="Unassembled WGS sequence"/>
</dbReference>
<sequence>MVATLGDEQLDCVSIQDLALALWRFLMEEQRPPKRLRSVAPYQDGHPREPGHSGEGPREADGPAEPGHPSKPFAYVKPMRRETPAFTESARLAERGRGRQRGRSRRTERGRSRRAGLHRDPGLQAGPGHLPGPDLHAEFDHGEDLAHHVEPDARQTPSFPFTGAATVPGYALQGRSPNTASLGVGLQGLPGASGYWVLVASAVCPHIGFRPSAGSALFFMPTSSGTYVCGVPAFFTHTAR</sequence>